<sequence length="52" mass="6009">MCWNKSCNFHWLVVFCFVLPWHEDVPSPLSIQNFDVSDLISPITSLHIMSSS</sequence>
<reference evidence="2" key="1">
    <citation type="submission" date="2021-01" db="EMBL/GenBank/DDBJ databases">
        <authorList>
            <consortium name="Genoscope - CEA"/>
            <person name="William W."/>
        </authorList>
    </citation>
    <scope>NUCLEOTIDE SEQUENCE</scope>
</reference>
<evidence type="ECO:0000256" key="1">
    <source>
        <dbReference type="SAM" id="SignalP"/>
    </source>
</evidence>
<protein>
    <submittedName>
        <fullName evidence="2">(rape) hypothetical protein</fullName>
    </submittedName>
</protein>
<name>A0A816JHH3_BRANA</name>
<evidence type="ECO:0000313" key="2">
    <source>
        <dbReference type="EMBL" id="CAF1813172.1"/>
    </source>
</evidence>
<accession>A0A816JHH3</accession>
<proteinExistence type="predicted"/>
<dbReference type="AlphaFoldDB" id="A0A816JHH3"/>
<dbReference type="EMBL" id="HG994368">
    <property type="protein sequence ID" value="CAF1813172.1"/>
    <property type="molecule type" value="Genomic_DNA"/>
</dbReference>
<gene>
    <name evidence="2" type="ORF">DARMORV10_C04P10760.1</name>
</gene>
<feature type="chain" id="PRO_5033003038" evidence="1">
    <location>
        <begin position="24"/>
        <end position="52"/>
    </location>
</feature>
<organism evidence="2">
    <name type="scientific">Brassica napus</name>
    <name type="common">Rape</name>
    <dbReference type="NCBI Taxonomy" id="3708"/>
    <lineage>
        <taxon>Eukaryota</taxon>
        <taxon>Viridiplantae</taxon>
        <taxon>Streptophyta</taxon>
        <taxon>Embryophyta</taxon>
        <taxon>Tracheophyta</taxon>
        <taxon>Spermatophyta</taxon>
        <taxon>Magnoliopsida</taxon>
        <taxon>eudicotyledons</taxon>
        <taxon>Gunneridae</taxon>
        <taxon>Pentapetalae</taxon>
        <taxon>rosids</taxon>
        <taxon>malvids</taxon>
        <taxon>Brassicales</taxon>
        <taxon>Brassicaceae</taxon>
        <taxon>Brassiceae</taxon>
        <taxon>Brassica</taxon>
    </lineage>
</organism>
<feature type="signal peptide" evidence="1">
    <location>
        <begin position="1"/>
        <end position="23"/>
    </location>
</feature>
<keyword evidence="1" id="KW-0732">Signal</keyword>
<dbReference type="Proteomes" id="UP001295469">
    <property type="component" value="Chromosome C04"/>
</dbReference>